<comment type="caution">
    <text evidence="1">The sequence shown here is derived from an EMBL/GenBank/DDBJ whole genome shotgun (WGS) entry which is preliminary data.</text>
</comment>
<accession>A0AAJ1S2X6</accession>
<dbReference type="RefSeq" id="WP_306255163.1">
    <property type="nucleotide sequence ID" value="NZ_JAUFSA010000001.1"/>
</dbReference>
<reference evidence="1" key="1">
    <citation type="submission" date="2023-06" db="EMBL/GenBank/DDBJ databases">
        <title>Identification of two novel mycobacterium reveal diversities and complexities of Mycobacterium gordonae clade.</title>
        <authorList>
            <person name="Matsumoto Y."/>
            <person name="Nakamura S."/>
            <person name="Motooka D."/>
            <person name="Fukushima K."/>
        </authorList>
    </citation>
    <scope>NUCLEOTIDE SEQUENCE</scope>
    <source>
        <strain evidence="1">TY812</strain>
    </source>
</reference>
<name>A0AAJ1S2X6_9MYCO</name>
<dbReference type="AlphaFoldDB" id="A0AAJ1S2X6"/>
<dbReference type="EMBL" id="JAUFSA010000001">
    <property type="protein sequence ID" value="MDP7735134.1"/>
    <property type="molecule type" value="Genomic_DNA"/>
</dbReference>
<evidence type="ECO:0000313" key="2">
    <source>
        <dbReference type="Proteomes" id="UP001229081"/>
    </source>
</evidence>
<evidence type="ECO:0000313" key="1">
    <source>
        <dbReference type="EMBL" id="MDP7735134.1"/>
    </source>
</evidence>
<organism evidence="1 2">
    <name type="scientific">Mycobacterium paragordonae</name>
    <dbReference type="NCBI Taxonomy" id="1389713"/>
    <lineage>
        <taxon>Bacteria</taxon>
        <taxon>Bacillati</taxon>
        <taxon>Actinomycetota</taxon>
        <taxon>Actinomycetes</taxon>
        <taxon>Mycobacteriales</taxon>
        <taxon>Mycobacteriaceae</taxon>
        <taxon>Mycobacterium</taxon>
    </lineage>
</organism>
<sequence>MTVAHATPDVLSDLVISVETPLHVDSFHLEPRCRVCRNDELRGRVNDMLATGASYAMVSRSLATHNDRLDVHDRITIDSIRNHCQRHFPVQNVAKATYRDILERRARDNQIDFVEGVATALTPVAFLEVAMHKAFRTLVDDRTEVSVDTGLRAAEKLQMLMSTRDYDAEMADMRLWVGRIITAVKTSVPQSMWGAIIKELGLPEERAVLEDAGYFADEEPYDPAEFADEDDDDL</sequence>
<proteinExistence type="predicted"/>
<dbReference type="Proteomes" id="UP001229081">
    <property type="component" value="Unassembled WGS sequence"/>
</dbReference>
<protein>
    <submittedName>
        <fullName evidence="1">Uncharacterized protein</fullName>
    </submittedName>
</protein>
<gene>
    <name evidence="1" type="ORF">QXL92_10315</name>
</gene>